<sequence length="469" mass="54624">MKKLFIGLFILWSIGNLNAQNHSNQNERITQFFYRDSIISMQHWLNSNKTIDSIKTYYKTGELDESFYLFKNKFQGTCYKHNKKGELVTTWIFDKGKLKTRTDHILEFTKKNEEKIIKFHTDLIAINLALKNTPNKTSLIAKRARIRTHLSNHTLAINDYLHLIKVLHKLSKKKNTPPPANLLANVYSTLATNYEALEMDNYVINYKFKAMAADPENTRLIYNFSSFLYMIKSYELALYYANQVIAIKPEHSFANRLLAAIYTEYEDYDKALNHINIAFKNEDSLLKNGYGTEEQDIRTQRGYILHKLGTSNAGITDLKEALRLNEDNSFAYRNLGVVYYDLELYNLACTNLQQAKTLGYEKTHDRYDLQDYLEYSCNYTQNEILARTTHKSPNRENKPSIYPNPTNDIVNIKNLAFQDYDFRVFDFTGKLVKEGNSKVPINISHLPTGAYILKVTSNNLNETFRILKE</sequence>
<evidence type="ECO:0000259" key="5">
    <source>
        <dbReference type="Pfam" id="PF18962"/>
    </source>
</evidence>
<dbReference type="SMART" id="SM00028">
    <property type="entry name" value="TPR"/>
    <property type="match status" value="6"/>
</dbReference>
<dbReference type="Gene3D" id="1.25.40.10">
    <property type="entry name" value="Tetratricopeptide repeat domain"/>
    <property type="match status" value="2"/>
</dbReference>
<dbReference type="InterPro" id="IPR015374">
    <property type="entry name" value="ChAPs"/>
</dbReference>
<reference evidence="6 7" key="1">
    <citation type="submission" date="2024-09" db="EMBL/GenBank/DDBJ databases">
        <authorList>
            <person name="Sun Q."/>
            <person name="Mori K."/>
        </authorList>
    </citation>
    <scope>NUCLEOTIDE SEQUENCE [LARGE SCALE GENOMIC DNA]</scope>
    <source>
        <strain evidence="6 7">CECT 8286</strain>
    </source>
</reference>
<accession>A0ABV5F0L5</accession>
<feature type="signal peptide" evidence="4">
    <location>
        <begin position="1"/>
        <end position="19"/>
    </location>
</feature>
<dbReference type="PANTHER" id="PTHR44858">
    <property type="entry name" value="TETRATRICOPEPTIDE REPEAT PROTEIN 6"/>
    <property type="match status" value="1"/>
</dbReference>
<organism evidence="6 7">
    <name type="scientific">Formosa undariae</name>
    <dbReference type="NCBI Taxonomy" id="1325436"/>
    <lineage>
        <taxon>Bacteria</taxon>
        <taxon>Pseudomonadati</taxon>
        <taxon>Bacteroidota</taxon>
        <taxon>Flavobacteriia</taxon>
        <taxon>Flavobacteriales</taxon>
        <taxon>Flavobacteriaceae</taxon>
        <taxon>Formosa</taxon>
    </lineage>
</organism>
<feature type="chain" id="PRO_5047341091" evidence="4">
    <location>
        <begin position="20"/>
        <end position="469"/>
    </location>
</feature>
<dbReference type="SUPFAM" id="SSF48452">
    <property type="entry name" value="TPR-like"/>
    <property type="match status" value="1"/>
</dbReference>
<evidence type="ECO:0000313" key="6">
    <source>
        <dbReference type="EMBL" id="MFB9052993.1"/>
    </source>
</evidence>
<dbReference type="Pfam" id="PF18962">
    <property type="entry name" value="Por_Secre_tail"/>
    <property type="match status" value="1"/>
</dbReference>
<dbReference type="NCBIfam" id="TIGR04183">
    <property type="entry name" value="Por_Secre_tail"/>
    <property type="match status" value="1"/>
</dbReference>
<dbReference type="Pfam" id="PF09295">
    <property type="entry name" value="ChAPs"/>
    <property type="match status" value="1"/>
</dbReference>
<evidence type="ECO:0000256" key="2">
    <source>
        <dbReference type="ARBA" id="ARBA00022737"/>
    </source>
</evidence>
<feature type="domain" description="Secretion system C-terminal sorting" evidence="5">
    <location>
        <begin position="401"/>
        <end position="462"/>
    </location>
</feature>
<dbReference type="Proteomes" id="UP001589605">
    <property type="component" value="Unassembled WGS sequence"/>
</dbReference>
<keyword evidence="2" id="KW-0677">Repeat</keyword>
<protein>
    <submittedName>
        <fullName evidence="6">T9SS type A sorting domain-containing protein</fullName>
    </submittedName>
</protein>
<dbReference type="InterPro" id="IPR019734">
    <property type="entry name" value="TPR_rpt"/>
</dbReference>
<evidence type="ECO:0000256" key="1">
    <source>
        <dbReference type="ARBA" id="ARBA00022729"/>
    </source>
</evidence>
<proteinExistence type="predicted"/>
<keyword evidence="1 4" id="KW-0732">Signal</keyword>
<dbReference type="RefSeq" id="WP_382382161.1">
    <property type="nucleotide sequence ID" value="NZ_JBHMEZ010000003.1"/>
</dbReference>
<dbReference type="InterPro" id="IPR026444">
    <property type="entry name" value="Secre_tail"/>
</dbReference>
<comment type="caution">
    <text evidence="6">The sequence shown here is derived from an EMBL/GenBank/DDBJ whole genome shotgun (WGS) entry which is preliminary data.</text>
</comment>
<keyword evidence="7" id="KW-1185">Reference proteome</keyword>
<name>A0ABV5F0L5_9FLAO</name>
<keyword evidence="3" id="KW-0802">TPR repeat</keyword>
<evidence type="ECO:0000256" key="4">
    <source>
        <dbReference type="SAM" id="SignalP"/>
    </source>
</evidence>
<dbReference type="PANTHER" id="PTHR44858:SF1">
    <property type="entry name" value="UDP-N-ACETYLGLUCOSAMINE--PEPTIDE N-ACETYLGLUCOSAMINYLTRANSFERASE SPINDLY-RELATED"/>
    <property type="match status" value="1"/>
</dbReference>
<dbReference type="EMBL" id="JBHMEZ010000003">
    <property type="protein sequence ID" value="MFB9052993.1"/>
    <property type="molecule type" value="Genomic_DNA"/>
</dbReference>
<evidence type="ECO:0000256" key="3">
    <source>
        <dbReference type="ARBA" id="ARBA00022803"/>
    </source>
</evidence>
<evidence type="ECO:0000313" key="7">
    <source>
        <dbReference type="Proteomes" id="UP001589605"/>
    </source>
</evidence>
<dbReference type="InterPro" id="IPR011990">
    <property type="entry name" value="TPR-like_helical_dom_sf"/>
</dbReference>
<gene>
    <name evidence="6" type="ORF">ACFFVB_07850</name>
</gene>
<dbReference type="InterPro" id="IPR050498">
    <property type="entry name" value="Ycf3"/>
</dbReference>